<proteinExistence type="inferred from homology"/>
<evidence type="ECO:0000256" key="5">
    <source>
        <dbReference type="ARBA" id="ARBA00022840"/>
    </source>
</evidence>
<dbReference type="Proteomes" id="UP000720508">
    <property type="component" value="Unassembled WGS sequence"/>
</dbReference>
<dbReference type="RefSeq" id="WP_216339017.1">
    <property type="nucleotide sequence ID" value="NZ_JAHLEM010000003.1"/>
</dbReference>
<organism evidence="8 9">
    <name type="scientific">Streptomyces niphimycinicus</name>
    <dbReference type="NCBI Taxonomy" id="2842201"/>
    <lineage>
        <taxon>Bacteria</taxon>
        <taxon>Bacillati</taxon>
        <taxon>Actinomycetota</taxon>
        <taxon>Actinomycetes</taxon>
        <taxon>Kitasatosporales</taxon>
        <taxon>Streptomycetaceae</taxon>
        <taxon>Streptomyces</taxon>
    </lineage>
</organism>
<keyword evidence="3" id="KW-0813">Transport</keyword>
<dbReference type="PANTHER" id="PTHR42711">
    <property type="entry name" value="ABC TRANSPORTER ATP-BINDING PROTEIN"/>
    <property type="match status" value="1"/>
</dbReference>
<dbReference type="Pfam" id="PF00005">
    <property type="entry name" value="ABC_tran"/>
    <property type="match status" value="1"/>
</dbReference>
<dbReference type="PANTHER" id="PTHR42711:SF5">
    <property type="entry name" value="ABC TRANSPORTER ATP-BINDING PROTEIN NATA"/>
    <property type="match status" value="1"/>
</dbReference>
<protein>
    <submittedName>
        <fullName evidence="8">ABC transporter ATP-binding protein</fullName>
    </submittedName>
</protein>
<evidence type="ECO:0000256" key="3">
    <source>
        <dbReference type="ARBA" id="ARBA00022448"/>
    </source>
</evidence>
<evidence type="ECO:0000313" key="9">
    <source>
        <dbReference type="Proteomes" id="UP000720508"/>
    </source>
</evidence>
<dbReference type="CDD" id="cd03230">
    <property type="entry name" value="ABC_DR_subfamily_A"/>
    <property type="match status" value="1"/>
</dbReference>
<evidence type="ECO:0000256" key="2">
    <source>
        <dbReference type="ARBA" id="ARBA00005417"/>
    </source>
</evidence>
<dbReference type="GO" id="GO:0005524">
    <property type="term" value="F:ATP binding"/>
    <property type="evidence" value="ECO:0007669"/>
    <property type="project" value="UniProtKB-KW"/>
</dbReference>
<comment type="subcellular location">
    <subcellularLocation>
        <location evidence="1">Cell membrane</location>
        <topology evidence="1">Peripheral membrane protein</topology>
    </subcellularLocation>
</comment>
<dbReference type="InterPro" id="IPR003439">
    <property type="entry name" value="ABC_transporter-like_ATP-bd"/>
</dbReference>
<keyword evidence="9" id="KW-1185">Reference proteome</keyword>
<name>A0ABS6C6W4_9ACTN</name>
<accession>A0ABS6C6W4</accession>
<reference evidence="8 9" key="1">
    <citation type="submission" date="2021-06" db="EMBL/GenBank/DDBJ databases">
        <authorList>
            <person name="Pan X."/>
        </authorList>
    </citation>
    <scope>NUCLEOTIDE SEQUENCE [LARGE SCALE GENOMIC DNA]</scope>
    <source>
        <strain evidence="8 9">4503</strain>
    </source>
</reference>
<dbReference type="SMART" id="SM00382">
    <property type="entry name" value="AAA"/>
    <property type="match status" value="1"/>
</dbReference>
<sequence length="323" mass="35523">MTNAVETRGLRRTYALDRRAKTGRSEVVALHQLDLEVAEGSVHGLLGPNGAGKTTLCKILATVLLPTEGEVRVFGRDVRTQTRKVRRDIGIVFGGERGLYTRLTARQNLHYWCALYGLRRPAVRARTEQLLERVGLVDRADEKVEGFSRGMKQRLHLARGLAGDPRLLLLDEPTTGMDPVSARDFRSMVDELRREGKTILLTTHDMDEAETVCDVVTLIDGGRVLAAGDPRSIGALVSRHERVEFDFVGPVAETVRDLLDLPGVVGCTSVSPGRHRVETADDDATKAALSLLVDRGATALTTSRPRLEEVYLKLIGDRGMAVR</sequence>
<keyword evidence="5 8" id="KW-0067">ATP-binding</keyword>
<dbReference type="EMBL" id="JAHLEM010000003">
    <property type="protein sequence ID" value="MBU3862637.1"/>
    <property type="molecule type" value="Genomic_DNA"/>
</dbReference>
<keyword evidence="4" id="KW-0547">Nucleotide-binding</keyword>
<evidence type="ECO:0000256" key="4">
    <source>
        <dbReference type="ARBA" id="ARBA00022741"/>
    </source>
</evidence>
<evidence type="ECO:0000256" key="6">
    <source>
        <dbReference type="ARBA" id="ARBA00023251"/>
    </source>
</evidence>
<keyword evidence="6" id="KW-0046">Antibiotic resistance</keyword>
<feature type="domain" description="ABC transporter" evidence="7">
    <location>
        <begin position="5"/>
        <end position="246"/>
    </location>
</feature>
<evidence type="ECO:0000256" key="1">
    <source>
        <dbReference type="ARBA" id="ARBA00004202"/>
    </source>
</evidence>
<dbReference type="PROSITE" id="PS50893">
    <property type="entry name" value="ABC_TRANSPORTER_2"/>
    <property type="match status" value="1"/>
</dbReference>
<comment type="caution">
    <text evidence="8">The sequence shown here is derived from an EMBL/GenBank/DDBJ whole genome shotgun (WGS) entry which is preliminary data.</text>
</comment>
<comment type="similarity">
    <text evidence="2">Belongs to the ABC transporter superfamily.</text>
</comment>
<dbReference type="InterPro" id="IPR050763">
    <property type="entry name" value="ABC_transporter_ATP-binding"/>
</dbReference>
<dbReference type="InterPro" id="IPR003593">
    <property type="entry name" value="AAA+_ATPase"/>
</dbReference>
<gene>
    <name evidence="8" type="ORF">KN815_00430</name>
</gene>
<evidence type="ECO:0000313" key="8">
    <source>
        <dbReference type="EMBL" id="MBU3862637.1"/>
    </source>
</evidence>
<evidence type="ECO:0000259" key="7">
    <source>
        <dbReference type="PROSITE" id="PS50893"/>
    </source>
</evidence>